<evidence type="ECO:0000256" key="6">
    <source>
        <dbReference type="SAM" id="MobiDB-lite"/>
    </source>
</evidence>
<dbReference type="InterPro" id="IPR049326">
    <property type="entry name" value="Rhodopsin_dom_fungi"/>
</dbReference>
<dbReference type="EMBL" id="QKXC01000216">
    <property type="protein sequence ID" value="RBR11218.1"/>
    <property type="molecule type" value="Genomic_DNA"/>
</dbReference>
<comment type="subcellular location">
    <subcellularLocation>
        <location evidence="1">Membrane</location>
        <topology evidence="1">Multi-pass membrane protein</topology>
    </subcellularLocation>
</comment>
<keyword evidence="10" id="KW-1185">Reference proteome</keyword>
<dbReference type="RefSeq" id="XP_031012662.1">
    <property type="nucleotide sequence ID" value="XM_031163239.1"/>
</dbReference>
<feature type="transmembrane region" description="Helical" evidence="7">
    <location>
        <begin position="201"/>
        <end position="223"/>
    </location>
</feature>
<feature type="compositionally biased region" description="Polar residues" evidence="6">
    <location>
        <begin position="333"/>
        <end position="345"/>
    </location>
</feature>
<feature type="domain" description="Rhodopsin" evidence="8">
    <location>
        <begin position="24"/>
        <end position="268"/>
    </location>
</feature>
<dbReference type="Proteomes" id="UP000253153">
    <property type="component" value="Unassembled WGS sequence"/>
</dbReference>
<gene>
    <name evidence="9" type="ORF">FIESC28_09102</name>
</gene>
<feature type="transmembrane region" description="Helical" evidence="7">
    <location>
        <begin position="44"/>
        <end position="68"/>
    </location>
</feature>
<evidence type="ECO:0000259" key="8">
    <source>
        <dbReference type="Pfam" id="PF20684"/>
    </source>
</evidence>
<evidence type="ECO:0000256" key="7">
    <source>
        <dbReference type="SAM" id="Phobius"/>
    </source>
</evidence>
<keyword evidence="4 7" id="KW-0472">Membrane</keyword>
<evidence type="ECO:0000256" key="2">
    <source>
        <dbReference type="ARBA" id="ARBA00022692"/>
    </source>
</evidence>
<dbReference type="InterPro" id="IPR052337">
    <property type="entry name" value="SAT4-like"/>
</dbReference>
<dbReference type="AlphaFoldDB" id="A0A366R3X5"/>
<evidence type="ECO:0000256" key="1">
    <source>
        <dbReference type="ARBA" id="ARBA00004141"/>
    </source>
</evidence>
<feature type="region of interest" description="Disordered" evidence="6">
    <location>
        <begin position="328"/>
        <end position="365"/>
    </location>
</feature>
<name>A0A366R3X5_9HYPO</name>
<dbReference type="PANTHER" id="PTHR33048:SF47">
    <property type="entry name" value="INTEGRAL MEMBRANE PROTEIN-RELATED"/>
    <property type="match status" value="1"/>
</dbReference>
<organism evidence="9 10">
    <name type="scientific">Fusarium coffeatum</name>
    <dbReference type="NCBI Taxonomy" id="231269"/>
    <lineage>
        <taxon>Eukaryota</taxon>
        <taxon>Fungi</taxon>
        <taxon>Dikarya</taxon>
        <taxon>Ascomycota</taxon>
        <taxon>Pezizomycotina</taxon>
        <taxon>Sordariomycetes</taxon>
        <taxon>Hypocreomycetidae</taxon>
        <taxon>Hypocreales</taxon>
        <taxon>Nectriaceae</taxon>
        <taxon>Fusarium</taxon>
        <taxon>Fusarium incarnatum-equiseti species complex</taxon>
    </lineage>
</organism>
<sequence>MSRVPNVWAAIIIPVPASALALFLRIKARRMTPRGVGYDDGLSIAAWLVALGYSILLIVWTTCFHMGRKVGHLPESEIDYILEKSHEILFVSEILYSWSIFLSKMSVLTFYRRLFHVSSIRVPIIILMVCSGIWITIRTFMTIFHCMPVQAYWDKSIDGKCLNNIGRYYLGTDLTHCLMDFIILGLPLWEVVRMKLVFGQKIAVIAIFSLGSLVGVASIFQIVEAQRYTANSREFPFEFSLAMVWANVEVHLAVFTSGLALLRPIFRKFIPGLRGNTTYPNGPSRNASNTNNTYTNSIALRRSRSPRDMVIEGQRAFSYPDYDAISLPGATKDGNSISRQEFMQQRSEESMTSDESPGRGSLNYV</sequence>
<feature type="region of interest" description="Disordered" evidence="6">
    <location>
        <begin position="277"/>
        <end position="296"/>
    </location>
</feature>
<feature type="transmembrane region" description="Helical" evidence="7">
    <location>
        <begin position="6"/>
        <end position="24"/>
    </location>
</feature>
<feature type="transmembrane region" description="Helical" evidence="7">
    <location>
        <begin position="122"/>
        <end position="144"/>
    </location>
</feature>
<proteinExistence type="inferred from homology"/>
<feature type="transmembrane region" description="Helical" evidence="7">
    <location>
        <begin position="243"/>
        <end position="262"/>
    </location>
</feature>
<dbReference type="GeneID" id="41998535"/>
<comment type="caution">
    <text evidence="9">The sequence shown here is derived from an EMBL/GenBank/DDBJ whole genome shotgun (WGS) entry which is preliminary data.</text>
</comment>
<dbReference type="Pfam" id="PF20684">
    <property type="entry name" value="Fung_rhodopsin"/>
    <property type="match status" value="1"/>
</dbReference>
<reference evidence="9 10" key="1">
    <citation type="submission" date="2018-06" db="EMBL/GenBank/DDBJ databases">
        <title>Fusarium incarnatum-equiseti species complex species 28.</title>
        <authorList>
            <person name="Gardiner D.M."/>
        </authorList>
    </citation>
    <scope>NUCLEOTIDE SEQUENCE [LARGE SCALE GENOMIC DNA]</scope>
    <source>
        <strain evidence="9 10">FIESC_28</strain>
    </source>
</reference>
<evidence type="ECO:0000313" key="10">
    <source>
        <dbReference type="Proteomes" id="UP000253153"/>
    </source>
</evidence>
<keyword evidence="3 7" id="KW-1133">Transmembrane helix</keyword>
<comment type="similarity">
    <text evidence="5">Belongs to the SAT4 family.</text>
</comment>
<dbReference type="GO" id="GO:0016020">
    <property type="term" value="C:membrane"/>
    <property type="evidence" value="ECO:0007669"/>
    <property type="project" value="UniProtKB-SubCell"/>
</dbReference>
<accession>A0A366R3X5</accession>
<evidence type="ECO:0000256" key="4">
    <source>
        <dbReference type="ARBA" id="ARBA00023136"/>
    </source>
</evidence>
<feature type="compositionally biased region" description="Low complexity" evidence="6">
    <location>
        <begin position="284"/>
        <end position="296"/>
    </location>
</feature>
<evidence type="ECO:0000256" key="5">
    <source>
        <dbReference type="ARBA" id="ARBA00038359"/>
    </source>
</evidence>
<keyword evidence="2 7" id="KW-0812">Transmembrane</keyword>
<protein>
    <recommendedName>
        <fullName evidence="8">Rhodopsin domain-containing protein</fullName>
    </recommendedName>
</protein>
<evidence type="ECO:0000313" key="9">
    <source>
        <dbReference type="EMBL" id="RBR11218.1"/>
    </source>
</evidence>
<dbReference type="OrthoDB" id="5421689at2759"/>
<evidence type="ECO:0000256" key="3">
    <source>
        <dbReference type="ARBA" id="ARBA00022989"/>
    </source>
</evidence>
<dbReference type="PANTHER" id="PTHR33048">
    <property type="entry name" value="PTH11-LIKE INTEGRAL MEMBRANE PROTEIN (AFU_ORTHOLOGUE AFUA_5G11245)"/>
    <property type="match status" value="1"/>
</dbReference>
<feature type="transmembrane region" description="Helical" evidence="7">
    <location>
        <begin position="88"/>
        <end position="110"/>
    </location>
</feature>